<comment type="caution">
    <text evidence="1">The sequence shown here is derived from an EMBL/GenBank/DDBJ whole genome shotgun (WGS) entry which is preliminary data.</text>
</comment>
<dbReference type="RefSeq" id="WP_184014531.1">
    <property type="nucleotide sequence ID" value="NZ_JACIJC010000001.1"/>
</dbReference>
<evidence type="ECO:0000313" key="1">
    <source>
        <dbReference type="EMBL" id="MBB5684292.1"/>
    </source>
</evidence>
<name>A0A7W9AEM5_9SPHN</name>
<keyword evidence="2" id="KW-1185">Reference proteome</keyword>
<evidence type="ECO:0008006" key="3">
    <source>
        <dbReference type="Google" id="ProtNLM"/>
    </source>
</evidence>
<proteinExistence type="predicted"/>
<dbReference type="Pfam" id="PF06199">
    <property type="entry name" value="Phage_tail_2"/>
    <property type="match status" value="1"/>
</dbReference>
<reference evidence="1 2" key="1">
    <citation type="submission" date="2020-08" db="EMBL/GenBank/DDBJ databases">
        <title>Genomic Encyclopedia of Type Strains, Phase IV (KMG-IV): sequencing the most valuable type-strain genomes for metagenomic binning, comparative biology and taxonomic classification.</title>
        <authorList>
            <person name="Goeker M."/>
        </authorList>
    </citation>
    <scope>NUCLEOTIDE SEQUENCE [LARGE SCALE GENOMIC DNA]</scope>
    <source>
        <strain evidence="1 2">DSM 25079</strain>
    </source>
</reference>
<sequence length="144" mass="15115">MAKKLGNDYRLWIDSSTPGTPAQILGQTTLKISRQAGQIDTATKDDFPYGTQAPGLKSLTIDAEIYPNLPDASGYTRLETVGAGSAPVLFQIRKGGSAGVAPADVVFAASMYVGNLDTDFSKNDVVKCTFQLTLAAAPTIDTLG</sequence>
<dbReference type="Proteomes" id="UP000549617">
    <property type="component" value="Unassembled WGS sequence"/>
</dbReference>
<dbReference type="InterPro" id="IPR011855">
    <property type="entry name" value="Phgtail_TP901_1"/>
</dbReference>
<gene>
    <name evidence="1" type="ORF">FHS49_000283</name>
</gene>
<dbReference type="AlphaFoldDB" id="A0A7W9AEM5"/>
<dbReference type="EMBL" id="JACIJC010000001">
    <property type="protein sequence ID" value="MBB5684292.1"/>
    <property type="molecule type" value="Genomic_DNA"/>
</dbReference>
<organism evidence="1 2">
    <name type="scientific">Sphingobium boeckii</name>
    <dbReference type="NCBI Taxonomy" id="1082345"/>
    <lineage>
        <taxon>Bacteria</taxon>
        <taxon>Pseudomonadati</taxon>
        <taxon>Pseudomonadota</taxon>
        <taxon>Alphaproteobacteria</taxon>
        <taxon>Sphingomonadales</taxon>
        <taxon>Sphingomonadaceae</taxon>
        <taxon>Sphingobium</taxon>
    </lineage>
</organism>
<accession>A0A7W9AEM5</accession>
<evidence type="ECO:0000313" key="2">
    <source>
        <dbReference type="Proteomes" id="UP000549617"/>
    </source>
</evidence>
<protein>
    <recommendedName>
        <fullName evidence="3">Phage tail protein</fullName>
    </recommendedName>
</protein>